<organism evidence="1">
    <name type="scientific">viral metagenome</name>
    <dbReference type="NCBI Taxonomy" id="1070528"/>
    <lineage>
        <taxon>unclassified sequences</taxon>
        <taxon>metagenomes</taxon>
        <taxon>organismal metagenomes</taxon>
    </lineage>
</organism>
<protein>
    <submittedName>
        <fullName evidence="1">Uncharacterized protein</fullName>
    </submittedName>
</protein>
<reference evidence="1" key="1">
    <citation type="journal article" date="2020" name="Nature">
        <title>Giant virus diversity and host interactions through global metagenomics.</title>
        <authorList>
            <person name="Schulz F."/>
            <person name="Roux S."/>
            <person name="Paez-Espino D."/>
            <person name="Jungbluth S."/>
            <person name="Walsh D.A."/>
            <person name="Denef V.J."/>
            <person name="McMahon K.D."/>
            <person name="Konstantinidis K.T."/>
            <person name="Eloe-Fadrosh E.A."/>
            <person name="Kyrpides N.C."/>
            <person name="Woyke T."/>
        </authorList>
    </citation>
    <scope>NUCLEOTIDE SEQUENCE</scope>
    <source>
        <strain evidence="1">GVMAG-M-3300005589-24</strain>
    </source>
</reference>
<accession>A0A6C0ELT8</accession>
<evidence type="ECO:0000313" key="1">
    <source>
        <dbReference type="EMBL" id="QHT29413.1"/>
    </source>
</evidence>
<proteinExistence type="predicted"/>
<sequence>MQTQFENKSTDSVEYDFTRVNIESQGDKVRLVDSDEDTGLDLFCYTRCTNDDDDFLKQCRGLVFNNDNLVLKAFSYTPEYDHTQMDILEQLLSNFSKWSFYDAHEGALLRLFHFSGRWFLSTHRKLNAFRSKWATRDSFGSLFKRALESEESTNEEFAKRLPNGENILDRFQATLDKDKQYMFLLCNNSSNRIVCQPPKRPTVYHVGTFLADGSLSMEVDCGVSYPQKHSFLNIDELLDHVEKKVDPRLLQGIVCFGPDNRQVKILHKEYQFLFRARGNEPSIPFRYLQVRMDKRLTDMLYYLYPDSAETFDKYENILYEIARMIFNAYKQRFIKKNFVTVPHEEYKVVEMCHTWHLADPKNNRISLERVIYSLNKQPPTNLNKMIRRYKMEQQNATQPRTLQSTNSPALTGLTPEVSPGLTPLILKKVPVLKLPK</sequence>
<dbReference type="AlphaFoldDB" id="A0A6C0ELT8"/>
<name>A0A6C0ELT8_9ZZZZ</name>
<dbReference type="EMBL" id="MN738877">
    <property type="protein sequence ID" value="QHT29413.1"/>
    <property type="molecule type" value="Genomic_DNA"/>
</dbReference>